<dbReference type="AlphaFoldDB" id="A0AAD7DDR2"/>
<keyword evidence="3" id="KW-1185">Reference proteome</keyword>
<evidence type="ECO:0000313" key="3">
    <source>
        <dbReference type="Proteomes" id="UP001221757"/>
    </source>
</evidence>
<comment type="caution">
    <text evidence="2">The sequence shown here is derived from an EMBL/GenBank/DDBJ whole genome shotgun (WGS) entry which is preliminary data.</text>
</comment>
<dbReference type="EMBL" id="JARKIE010000073">
    <property type="protein sequence ID" value="KAJ7689278.1"/>
    <property type="molecule type" value="Genomic_DNA"/>
</dbReference>
<evidence type="ECO:0000313" key="2">
    <source>
        <dbReference type="EMBL" id="KAJ7689278.1"/>
    </source>
</evidence>
<gene>
    <name evidence="2" type="ORF">B0H17DRAFT_1135088</name>
</gene>
<evidence type="ECO:0000256" key="1">
    <source>
        <dbReference type="SAM" id="MobiDB-lite"/>
    </source>
</evidence>
<name>A0AAD7DDR2_MYCRO</name>
<proteinExistence type="predicted"/>
<organism evidence="2 3">
    <name type="scientific">Mycena rosella</name>
    <name type="common">Pink bonnet</name>
    <name type="synonym">Agaricus rosellus</name>
    <dbReference type="NCBI Taxonomy" id="1033263"/>
    <lineage>
        <taxon>Eukaryota</taxon>
        <taxon>Fungi</taxon>
        <taxon>Dikarya</taxon>
        <taxon>Basidiomycota</taxon>
        <taxon>Agaricomycotina</taxon>
        <taxon>Agaricomycetes</taxon>
        <taxon>Agaricomycetidae</taxon>
        <taxon>Agaricales</taxon>
        <taxon>Marasmiineae</taxon>
        <taxon>Mycenaceae</taxon>
        <taxon>Mycena</taxon>
    </lineage>
</organism>
<reference evidence="2" key="1">
    <citation type="submission" date="2023-03" db="EMBL/GenBank/DDBJ databases">
        <title>Massive genome expansion in bonnet fungi (Mycena s.s.) driven by repeated elements and novel gene families across ecological guilds.</title>
        <authorList>
            <consortium name="Lawrence Berkeley National Laboratory"/>
            <person name="Harder C.B."/>
            <person name="Miyauchi S."/>
            <person name="Viragh M."/>
            <person name="Kuo A."/>
            <person name="Thoen E."/>
            <person name="Andreopoulos B."/>
            <person name="Lu D."/>
            <person name="Skrede I."/>
            <person name="Drula E."/>
            <person name="Henrissat B."/>
            <person name="Morin E."/>
            <person name="Kohler A."/>
            <person name="Barry K."/>
            <person name="LaButti K."/>
            <person name="Morin E."/>
            <person name="Salamov A."/>
            <person name="Lipzen A."/>
            <person name="Mereny Z."/>
            <person name="Hegedus B."/>
            <person name="Baldrian P."/>
            <person name="Stursova M."/>
            <person name="Weitz H."/>
            <person name="Taylor A."/>
            <person name="Grigoriev I.V."/>
            <person name="Nagy L.G."/>
            <person name="Martin F."/>
            <person name="Kauserud H."/>
        </authorList>
    </citation>
    <scope>NUCLEOTIDE SEQUENCE</scope>
    <source>
        <strain evidence="2">CBHHK067</strain>
    </source>
</reference>
<feature type="compositionally biased region" description="Basic and acidic residues" evidence="1">
    <location>
        <begin position="86"/>
        <end position="102"/>
    </location>
</feature>
<feature type="region of interest" description="Disordered" evidence="1">
    <location>
        <begin position="72"/>
        <end position="120"/>
    </location>
</feature>
<protein>
    <submittedName>
        <fullName evidence="2">Uncharacterized protein</fullName>
    </submittedName>
</protein>
<sequence>MLTWSSSKNFKVEAMDLATRQWDASRKFMKFERQLRPFRYPGIKEHVLKIAIYVGRLAEEVKYGPGGFFDGSEPPWNGGRSQQHGMCERDRSEGKKVGRLDDAGSGMRGSEADARLPPNDIALKGKSHQIKRAGTCSYMATIISYRSLSVLVIAQVSVGPRGERLHHAVGLAASVRGVRGGLPRVRLNLKLRISFKMPKEGGLGGTVFPPEAKPIIHPDTV</sequence>
<accession>A0AAD7DDR2</accession>
<dbReference type="Proteomes" id="UP001221757">
    <property type="component" value="Unassembled WGS sequence"/>
</dbReference>